<organism evidence="1 2">
    <name type="scientific">Streptomyces incarnatus</name>
    <dbReference type="NCBI Taxonomy" id="665007"/>
    <lineage>
        <taxon>Bacteria</taxon>
        <taxon>Bacillati</taxon>
        <taxon>Actinomycetota</taxon>
        <taxon>Actinomycetes</taxon>
        <taxon>Kitasatosporales</taxon>
        <taxon>Streptomycetaceae</taxon>
        <taxon>Streptomyces</taxon>
    </lineage>
</organism>
<accession>A0ABM5TS10</accession>
<name>A0ABM5TS10_9ACTN</name>
<sequence>MRSRTLPGASLLGGPVRRLVRGPVEGSVPVRIRCRVTVLVRVRPLVVGLVWIRPFVVGLMRVRPFVVGLMWIRSRVAGLMLGWVSGVGQMRVPGGPLPALRCLVLAGVVRAVRLGAGAPAQVAPRSGGVGGRLGPPGQLGPDE</sequence>
<evidence type="ECO:0000313" key="1">
    <source>
        <dbReference type="EMBL" id="AKJ13842.1"/>
    </source>
</evidence>
<proteinExistence type="predicted"/>
<dbReference type="Proteomes" id="UP000035366">
    <property type="component" value="Chromosome"/>
</dbReference>
<evidence type="ECO:0000313" key="2">
    <source>
        <dbReference type="Proteomes" id="UP000035366"/>
    </source>
</evidence>
<protein>
    <submittedName>
        <fullName evidence="1">Uncharacterized protein</fullName>
    </submittedName>
</protein>
<keyword evidence="2" id="KW-1185">Reference proteome</keyword>
<reference evidence="1 2" key="1">
    <citation type="journal article" date="2015" name="ISME J.">
        <title>Draft Genome Sequence of Streptomyces incarnatus NRRL8089, which Produces the Nucleoside Antibiotic Sinefungin.</title>
        <authorList>
            <person name="Oshima K."/>
            <person name="Hattori M."/>
            <person name="Shimizu H."/>
            <person name="Fukuda K."/>
            <person name="Nemoto M."/>
            <person name="Inagaki K."/>
            <person name="Tamura T."/>
        </authorList>
    </citation>
    <scope>NUCLEOTIDE SEQUENCE [LARGE SCALE GENOMIC DNA]</scope>
    <source>
        <strain evidence="1 2">NRRL 8089</strain>
    </source>
</reference>
<gene>
    <name evidence="1" type="ORF">ABB07_28525</name>
</gene>
<dbReference type="EMBL" id="CP011497">
    <property type="protein sequence ID" value="AKJ13842.1"/>
    <property type="molecule type" value="Genomic_DNA"/>
</dbReference>